<dbReference type="Proteomes" id="UP001549366">
    <property type="component" value="Unassembled WGS sequence"/>
</dbReference>
<keyword evidence="10" id="KW-1003">Cell membrane</keyword>
<evidence type="ECO:0000256" key="1">
    <source>
        <dbReference type="ARBA" id="ARBA00022448"/>
    </source>
</evidence>
<evidence type="ECO:0000256" key="4">
    <source>
        <dbReference type="ARBA" id="ARBA00022643"/>
    </source>
</evidence>
<comment type="cofactor">
    <cofactor evidence="10">
        <name>FMN</name>
        <dbReference type="ChEBI" id="CHEBI:58210"/>
    </cofactor>
</comment>
<keyword evidence="9 10" id="KW-0472">Membrane</keyword>
<dbReference type="PANTHER" id="PTHR30578">
    <property type="entry name" value="ELECTRON TRANSPORT COMPLEX PROTEIN RNFD"/>
    <property type="match status" value="1"/>
</dbReference>
<comment type="subunit">
    <text evidence="10">The complex is composed of six subunits: RnfA, RnfB, RnfC, RnfD, RnfE and RnfG.</text>
</comment>
<evidence type="ECO:0000256" key="8">
    <source>
        <dbReference type="ARBA" id="ARBA00022989"/>
    </source>
</evidence>
<comment type="function">
    <text evidence="10">Part of a membrane-bound complex that couples electron transfer with translocation of ions across the membrane.</text>
</comment>
<evidence type="ECO:0000256" key="10">
    <source>
        <dbReference type="HAMAP-Rule" id="MF_00462"/>
    </source>
</evidence>
<feature type="transmembrane region" description="Helical" evidence="10">
    <location>
        <begin position="235"/>
        <end position="254"/>
    </location>
</feature>
<feature type="transmembrane region" description="Helical" evidence="10">
    <location>
        <begin position="203"/>
        <end position="228"/>
    </location>
</feature>
<evidence type="ECO:0000256" key="9">
    <source>
        <dbReference type="ARBA" id="ARBA00023136"/>
    </source>
</evidence>
<feature type="transmembrane region" description="Helical" evidence="10">
    <location>
        <begin position="97"/>
        <end position="115"/>
    </location>
</feature>
<evidence type="ECO:0000256" key="3">
    <source>
        <dbReference type="ARBA" id="ARBA00022630"/>
    </source>
</evidence>
<dbReference type="PANTHER" id="PTHR30578:SF0">
    <property type="entry name" value="ION-TRANSLOCATING OXIDOREDUCTASE COMPLEX SUBUNIT D"/>
    <property type="match status" value="1"/>
</dbReference>
<dbReference type="EMBL" id="JBEWTB010000002">
    <property type="protein sequence ID" value="MET4757802.1"/>
    <property type="molecule type" value="Genomic_DNA"/>
</dbReference>
<evidence type="ECO:0000256" key="6">
    <source>
        <dbReference type="ARBA" id="ARBA00022967"/>
    </source>
</evidence>
<feature type="transmembrane region" description="Helical" evidence="10">
    <location>
        <begin position="260"/>
        <end position="281"/>
    </location>
</feature>
<dbReference type="HAMAP" id="MF_00462">
    <property type="entry name" value="RsxD_RnfD"/>
    <property type="match status" value="1"/>
</dbReference>
<evidence type="ECO:0000256" key="2">
    <source>
        <dbReference type="ARBA" id="ARBA00022553"/>
    </source>
</evidence>
<sequence length="352" mass="37367">MIKQTPLTIRTSPHLKKVLTVPQIMRNVVYALLPVCAWAVWQFGISALALIIVTTLSCMATEQLFTAISGKKSTLSDYSVVITGILLALTLPPGFPLWMAAVAGFIAVALGKMLFGGLGQNPFNPALVGRAFVQAAFPVSITTWTPGFLPERFTSFIPSSLALPFMSPADSSAWIAGQVDAYSSATPLSLFKFEQVSTSTSDLLLGMVSGSSGETSALLVLLCGGFLIARGIMSWKIPCAVILGALLTATPFWLMNADVYPTPLFVIFSGGLMLAAMFMATDMVGTPLTPTGIWIYGLFIGFLTVIIRLFGGLPEGAMYAVLVANALAPLIDSVTQPRAFGTRLKQQPGEEA</sequence>
<evidence type="ECO:0000313" key="12">
    <source>
        <dbReference type="Proteomes" id="UP001549366"/>
    </source>
</evidence>
<feature type="transmembrane region" description="Helical" evidence="10">
    <location>
        <begin position="127"/>
        <end position="149"/>
    </location>
</feature>
<dbReference type="RefSeq" id="WP_354007930.1">
    <property type="nucleotide sequence ID" value="NZ_JBEWTA010000001.1"/>
</dbReference>
<evidence type="ECO:0000256" key="7">
    <source>
        <dbReference type="ARBA" id="ARBA00022982"/>
    </source>
</evidence>
<organism evidence="11 12">
    <name type="scientific">Endozoicomonas lisbonensis</name>
    <dbReference type="NCBI Taxonomy" id="3120522"/>
    <lineage>
        <taxon>Bacteria</taxon>
        <taxon>Pseudomonadati</taxon>
        <taxon>Pseudomonadota</taxon>
        <taxon>Gammaproteobacteria</taxon>
        <taxon>Oceanospirillales</taxon>
        <taxon>Endozoicomonadaceae</taxon>
        <taxon>Endozoicomonas</taxon>
    </lineage>
</organism>
<feature type="transmembrane region" description="Helical" evidence="10">
    <location>
        <begin position="28"/>
        <end position="53"/>
    </location>
</feature>
<keyword evidence="12" id="KW-1185">Reference proteome</keyword>
<keyword evidence="6 10" id="KW-1278">Translocase</keyword>
<dbReference type="Pfam" id="PF03116">
    <property type="entry name" value="NQR2_RnfD_RnfE"/>
    <property type="match status" value="1"/>
</dbReference>
<dbReference type="NCBIfam" id="TIGR01946">
    <property type="entry name" value="rnfD"/>
    <property type="match status" value="1"/>
</dbReference>
<comment type="similarity">
    <text evidence="10">Belongs to the NqrB/RnfD family.</text>
</comment>
<evidence type="ECO:0000313" key="11">
    <source>
        <dbReference type="EMBL" id="MET4757802.1"/>
    </source>
</evidence>
<keyword evidence="5 10" id="KW-0812">Transmembrane</keyword>
<comment type="subcellular location">
    <subcellularLocation>
        <location evidence="10">Cell inner membrane</location>
        <topology evidence="10">Multi-pass membrane protein</topology>
    </subcellularLocation>
</comment>
<keyword evidence="1 10" id="KW-0813">Transport</keyword>
<evidence type="ECO:0000256" key="5">
    <source>
        <dbReference type="ARBA" id="ARBA00022692"/>
    </source>
</evidence>
<name>A0ABV2SJ82_9GAMM</name>
<dbReference type="InterPro" id="IPR011303">
    <property type="entry name" value="RnfD_bac"/>
</dbReference>
<reference evidence="11 12" key="1">
    <citation type="submission" date="2024-06" db="EMBL/GenBank/DDBJ databases">
        <title>Genomic Encyclopedia of Type Strains, Phase V (KMG-V): Genome sequencing to study the core and pangenomes of soil and plant-associated prokaryotes.</title>
        <authorList>
            <person name="Whitman W."/>
        </authorList>
    </citation>
    <scope>NUCLEOTIDE SEQUENCE [LARGE SCALE GENOMIC DNA]</scope>
    <source>
        <strain evidence="11 12">NE40</strain>
    </source>
</reference>
<comment type="caution">
    <text evidence="11">The sequence shown here is derived from an EMBL/GenBank/DDBJ whole genome shotgun (WGS) entry which is preliminary data.</text>
</comment>
<gene>
    <name evidence="10" type="primary">rnfD</name>
    <name evidence="11" type="ORF">V5J35_002994</name>
</gene>
<feature type="modified residue" description="FMN phosphoryl threonine" evidence="10">
    <location>
        <position position="186"/>
    </location>
</feature>
<feature type="transmembrane region" description="Helical" evidence="10">
    <location>
        <begin position="293"/>
        <end position="311"/>
    </location>
</feature>
<keyword evidence="8 10" id="KW-1133">Transmembrane helix</keyword>
<keyword evidence="4 10" id="KW-0288">FMN</keyword>
<keyword evidence="10" id="KW-0997">Cell inner membrane</keyword>
<keyword evidence="3 10" id="KW-0285">Flavoprotein</keyword>
<keyword evidence="7 10" id="KW-0249">Electron transport</keyword>
<dbReference type="EC" id="7.-.-.-" evidence="10"/>
<proteinExistence type="inferred from homology"/>
<protein>
    <recommendedName>
        <fullName evidence="10">Ion-translocating oxidoreductase complex subunit D</fullName>
        <ecNumber evidence="10">7.-.-.-</ecNumber>
    </recommendedName>
    <alternativeName>
        <fullName evidence="10">Rnf electron transport complex subunit D</fullName>
    </alternativeName>
</protein>
<accession>A0ABV2SJ82</accession>
<keyword evidence="2 10" id="KW-0597">Phosphoprotein</keyword>
<dbReference type="InterPro" id="IPR004338">
    <property type="entry name" value="NqrB/RnfD"/>
</dbReference>